<feature type="transmembrane region" description="Helical" evidence="2">
    <location>
        <begin position="1003"/>
        <end position="1023"/>
    </location>
</feature>
<feature type="compositionally biased region" description="Acidic residues" evidence="1">
    <location>
        <begin position="333"/>
        <end position="343"/>
    </location>
</feature>
<gene>
    <name evidence="3" type="ORF">A1O5_08336</name>
</gene>
<feature type="region of interest" description="Disordered" evidence="1">
    <location>
        <begin position="476"/>
        <end position="539"/>
    </location>
</feature>
<feature type="region of interest" description="Disordered" evidence="1">
    <location>
        <begin position="553"/>
        <end position="600"/>
    </location>
</feature>
<feature type="region of interest" description="Disordered" evidence="1">
    <location>
        <begin position="882"/>
        <end position="905"/>
    </location>
</feature>
<feature type="compositionally biased region" description="Polar residues" evidence="1">
    <location>
        <begin position="276"/>
        <end position="287"/>
    </location>
</feature>
<feature type="region of interest" description="Disordered" evidence="1">
    <location>
        <begin position="155"/>
        <end position="180"/>
    </location>
</feature>
<dbReference type="GeneID" id="19193036"/>
<accession>W9WKV8</accession>
<reference evidence="3 4" key="1">
    <citation type="submission" date="2013-03" db="EMBL/GenBank/DDBJ databases">
        <title>The Genome Sequence of Cladophialophora psammophila CBS 110553.</title>
        <authorList>
            <consortium name="The Broad Institute Genomics Platform"/>
            <person name="Cuomo C."/>
            <person name="de Hoog S."/>
            <person name="Gorbushina A."/>
            <person name="Walker B."/>
            <person name="Young S.K."/>
            <person name="Zeng Q."/>
            <person name="Gargeya S."/>
            <person name="Fitzgerald M."/>
            <person name="Haas B."/>
            <person name="Abouelleil A."/>
            <person name="Allen A.W."/>
            <person name="Alvarado L."/>
            <person name="Arachchi H.M."/>
            <person name="Berlin A.M."/>
            <person name="Chapman S.B."/>
            <person name="Gainer-Dewar J."/>
            <person name="Goldberg J."/>
            <person name="Griggs A."/>
            <person name="Gujja S."/>
            <person name="Hansen M."/>
            <person name="Howarth C."/>
            <person name="Imamovic A."/>
            <person name="Ireland A."/>
            <person name="Larimer J."/>
            <person name="McCowan C."/>
            <person name="Murphy C."/>
            <person name="Pearson M."/>
            <person name="Poon T.W."/>
            <person name="Priest M."/>
            <person name="Roberts A."/>
            <person name="Saif S."/>
            <person name="Shea T."/>
            <person name="Sisk P."/>
            <person name="Sykes S."/>
            <person name="Wortman J."/>
            <person name="Nusbaum C."/>
            <person name="Birren B."/>
        </authorList>
    </citation>
    <scope>NUCLEOTIDE SEQUENCE [LARGE SCALE GENOMIC DNA]</scope>
    <source>
        <strain evidence="3 4">CBS 110553</strain>
    </source>
</reference>
<feature type="region of interest" description="Disordered" evidence="1">
    <location>
        <begin position="701"/>
        <end position="724"/>
    </location>
</feature>
<keyword evidence="2" id="KW-0812">Transmembrane</keyword>
<protein>
    <recommendedName>
        <fullName evidence="5">Transmembrane protein</fullName>
    </recommendedName>
</protein>
<comment type="caution">
    <text evidence="3">The sequence shown here is derived from an EMBL/GenBank/DDBJ whole genome shotgun (WGS) entry which is preliminary data.</text>
</comment>
<proteinExistence type="predicted"/>
<feature type="compositionally biased region" description="Polar residues" evidence="1">
    <location>
        <begin position="566"/>
        <end position="577"/>
    </location>
</feature>
<feature type="compositionally biased region" description="Polar residues" evidence="1">
    <location>
        <begin position="518"/>
        <end position="529"/>
    </location>
</feature>
<evidence type="ECO:0000256" key="1">
    <source>
        <dbReference type="SAM" id="MobiDB-lite"/>
    </source>
</evidence>
<sequence length="1092" mass="118738">MSWKLAELRWRQVVGLNESCWERNAKSGQDGHFEDMKGKGIDRTKRGRSYTGPWCRLGLGTSLEEDSIINRIRPDPIPPMLSTGLSDSSTTPLLRNTQDTADALIGHNHPLCAIKRDTTRSDLTLNHLQSPCQHTSFPRSTLFCPQLYQAEEARLPLDGNQSSPKDSTTPSGPADNDIRDQIRKRVTGLSRSLPIKINTDLDSSYRVDFELARHPSFGLQFSKPEQPVDDRPEDQVLDSERCNVWRRSQSLSLSIRRASLESTHHSDSALLQNISMDIPTSHSSPEPRTTRPLYPDLPSAYAQIQGGRAASLQPVSSDRGATRFPLSPSSSSSEEDGYEELPLDSDTVPLKNLPCRKVHSAQGILHEADHHHESSAVFETSEEVGDSNLDWKRASTTLDDIVSQYADASPAGSFTHNNRTDKEKHINPEQLDPVTEGKLAGDAACFGAPSTRLEHVESAHQIHEFYQQCAKDRIPRNPESFGATEEDDEWVRMPESSRSGFLTPSKLRFRLAKRETGDTSGSTLNSRRSPASPWDPLSNATQCKVRTHLQHKGPLSLDQHPLSPVQKPSTNRSSGNRQCLRRKSRSSTTSGQIANTGERDCRLDSAGARIIKAQHHSQVRPRSLNQIASTHITSQSPSTQSASLLSSRRVDSALPSSSLLPRFQNSALAFSCPSPKAMGASNGTLQAARADFTLTIPSVHGDSADSSAEATPNSHLGDPFPRSRIATANNRDLVGERVEAAGSATALDTLASLSAQDLGLRNHTGKTRVGNQDTEALAARRYNEGGYKFNNADISRFLRDSRHLRQRLDDKHGQENNSVLLGQQGFLTTGSSLADVSSNSTALNRLQQAGHSSSGSSYSNNDDLAGITGQVTRKFTQFLRGTGTGTTDGAGSEYSSLGGVHSSTNSTSRSLMLEELEESFSTSNPAISCGRCPSFPLAPEVLGVLRLENLGRVPFERVQLWDDGEWLEKGWCFVHQRMEYSHAVLVGNEAAISEGCRSVQRKAGAILLAFGAATFLLGGWTLIHSMEEGGPLAASAMADLTRLLAGEEEGVVCCVHPVDASMARALERAAVSVVVLVVVGVLAVLSWAAATI</sequence>
<evidence type="ECO:0000313" key="3">
    <source>
        <dbReference type="EMBL" id="EXJ68543.1"/>
    </source>
</evidence>
<dbReference type="EMBL" id="AMGX01000013">
    <property type="protein sequence ID" value="EXJ68543.1"/>
    <property type="molecule type" value="Genomic_DNA"/>
</dbReference>
<name>W9WKV8_9EURO</name>
<keyword evidence="2" id="KW-0472">Membrane</keyword>
<dbReference type="OrthoDB" id="4152618at2759"/>
<keyword evidence="4" id="KW-1185">Reference proteome</keyword>
<keyword evidence="2" id="KW-1133">Transmembrane helix</keyword>
<dbReference type="RefSeq" id="XP_007747109.1">
    <property type="nucleotide sequence ID" value="XM_007748919.1"/>
</dbReference>
<feature type="transmembrane region" description="Helical" evidence="2">
    <location>
        <begin position="1069"/>
        <end position="1090"/>
    </location>
</feature>
<evidence type="ECO:0000256" key="2">
    <source>
        <dbReference type="SAM" id="Phobius"/>
    </source>
</evidence>
<dbReference type="AlphaFoldDB" id="W9WKV8"/>
<evidence type="ECO:0000313" key="4">
    <source>
        <dbReference type="Proteomes" id="UP000019471"/>
    </source>
</evidence>
<evidence type="ECO:0008006" key="5">
    <source>
        <dbReference type="Google" id="ProtNLM"/>
    </source>
</evidence>
<feature type="compositionally biased region" description="Polar residues" evidence="1">
    <location>
        <begin position="586"/>
        <end position="595"/>
    </location>
</feature>
<feature type="compositionally biased region" description="Polar residues" evidence="1">
    <location>
        <begin position="159"/>
        <end position="171"/>
    </location>
</feature>
<dbReference type="HOGENOM" id="CLU_300154_0_0_1"/>
<feature type="region of interest" description="Disordered" evidence="1">
    <location>
        <begin position="276"/>
        <end position="349"/>
    </location>
</feature>
<dbReference type="Proteomes" id="UP000019471">
    <property type="component" value="Unassembled WGS sequence"/>
</dbReference>
<feature type="compositionally biased region" description="Polar residues" evidence="1">
    <location>
        <begin position="704"/>
        <end position="714"/>
    </location>
</feature>
<organism evidence="3 4">
    <name type="scientific">Cladophialophora psammophila CBS 110553</name>
    <dbReference type="NCBI Taxonomy" id="1182543"/>
    <lineage>
        <taxon>Eukaryota</taxon>
        <taxon>Fungi</taxon>
        <taxon>Dikarya</taxon>
        <taxon>Ascomycota</taxon>
        <taxon>Pezizomycotina</taxon>
        <taxon>Eurotiomycetes</taxon>
        <taxon>Chaetothyriomycetidae</taxon>
        <taxon>Chaetothyriales</taxon>
        <taxon>Herpotrichiellaceae</taxon>
        <taxon>Cladophialophora</taxon>
    </lineage>
</organism>